<evidence type="ECO:0000313" key="3">
    <source>
        <dbReference type="Proteomes" id="UP001499942"/>
    </source>
</evidence>
<reference evidence="2 3" key="1">
    <citation type="journal article" date="2019" name="Int. J. Syst. Evol. Microbiol.">
        <title>The Global Catalogue of Microorganisms (GCM) 10K type strain sequencing project: providing services to taxonomists for standard genome sequencing and annotation.</title>
        <authorList>
            <consortium name="The Broad Institute Genomics Platform"/>
            <consortium name="The Broad Institute Genome Sequencing Center for Infectious Disease"/>
            <person name="Wu L."/>
            <person name="Ma J."/>
        </authorList>
    </citation>
    <scope>NUCLEOTIDE SEQUENCE [LARGE SCALE GENOMIC DNA]</scope>
    <source>
        <strain evidence="2 3">JCM 5062</strain>
    </source>
</reference>
<comment type="caution">
    <text evidence="2">The sequence shown here is derived from an EMBL/GenBank/DDBJ whole genome shotgun (WGS) entry which is preliminary data.</text>
</comment>
<gene>
    <name evidence="2" type="ORF">GCM10010393_43330</name>
</gene>
<evidence type="ECO:0000256" key="1">
    <source>
        <dbReference type="SAM" id="MobiDB-lite"/>
    </source>
</evidence>
<feature type="region of interest" description="Disordered" evidence="1">
    <location>
        <begin position="172"/>
        <end position="205"/>
    </location>
</feature>
<dbReference type="EMBL" id="BAAASR010000023">
    <property type="protein sequence ID" value="GAA2505855.1"/>
    <property type="molecule type" value="Genomic_DNA"/>
</dbReference>
<protein>
    <recommendedName>
        <fullName evidence="4">GerMN domain-containing protein</fullName>
    </recommendedName>
</protein>
<accession>A0ABN3MPS4</accession>
<dbReference type="PROSITE" id="PS51257">
    <property type="entry name" value="PROKAR_LIPOPROTEIN"/>
    <property type="match status" value="1"/>
</dbReference>
<dbReference type="RefSeq" id="WP_344363711.1">
    <property type="nucleotide sequence ID" value="NZ_BAAASR010000023.1"/>
</dbReference>
<sequence>MRRRQAVALSAPAALLLAGCGIPETDVVAAGGPATVQIVPYPSTSLFLFFRSPDGRLMPVTRFLDDAPETPDSPGVGTARTVSELFAGPLENERRVGLTDGLPDLPETPVRAAPHPDGGVEVMVPIDLNALDDLAIRQLVCTIAFTEDDGGRTPVRLRGADTALEPTFCDAHIGHDRLPRPAAVRGTGGPPEDRPAPGTVPDEGR</sequence>
<proteinExistence type="predicted"/>
<dbReference type="Proteomes" id="UP001499942">
    <property type="component" value="Unassembled WGS sequence"/>
</dbReference>
<keyword evidence="3" id="KW-1185">Reference proteome</keyword>
<organism evidence="2 3">
    <name type="scientific">Streptomyces gobitricini</name>
    <dbReference type="NCBI Taxonomy" id="68211"/>
    <lineage>
        <taxon>Bacteria</taxon>
        <taxon>Bacillati</taxon>
        <taxon>Actinomycetota</taxon>
        <taxon>Actinomycetes</taxon>
        <taxon>Kitasatosporales</taxon>
        <taxon>Streptomycetaceae</taxon>
        <taxon>Streptomyces</taxon>
    </lineage>
</organism>
<evidence type="ECO:0000313" key="2">
    <source>
        <dbReference type="EMBL" id="GAA2505855.1"/>
    </source>
</evidence>
<evidence type="ECO:0008006" key="4">
    <source>
        <dbReference type="Google" id="ProtNLM"/>
    </source>
</evidence>
<name>A0ABN3MPS4_9ACTN</name>